<name>A0A443S2Y0_9ACAR</name>
<dbReference type="EMBL" id="NCKV01010657">
    <property type="protein sequence ID" value="RWS21831.1"/>
    <property type="molecule type" value="Genomic_DNA"/>
</dbReference>
<dbReference type="SMART" id="SM00256">
    <property type="entry name" value="FBOX"/>
    <property type="match status" value="1"/>
</dbReference>
<dbReference type="Proteomes" id="UP000288716">
    <property type="component" value="Unassembled WGS sequence"/>
</dbReference>
<evidence type="ECO:0000313" key="2">
    <source>
        <dbReference type="EMBL" id="RWS21831.1"/>
    </source>
</evidence>
<dbReference type="InterPro" id="IPR001810">
    <property type="entry name" value="F-box_dom"/>
</dbReference>
<feature type="non-terminal residue" evidence="2">
    <location>
        <position position="284"/>
    </location>
</feature>
<dbReference type="PROSITE" id="PS50181">
    <property type="entry name" value="FBOX"/>
    <property type="match status" value="1"/>
</dbReference>
<dbReference type="SUPFAM" id="SSF81383">
    <property type="entry name" value="F-box domain"/>
    <property type="match status" value="1"/>
</dbReference>
<keyword evidence="3" id="KW-1185">Reference proteome</keyword>
<proteinExistence type="predicted"/>
<sequence length="284" mass="32434">MEEPELPPEVWLQVLNQLPVQERLQVTTVSKMWNRLVMFTEQRIMCVGAALNPDFADYRILYPNYKICVIGAYSGLIGVIKRHPQITHLKSIHVIFEDIDVTEDEIDLLTNEIARRESAPVPIISFEIEKTDEVNELHFDWIFHLNHLQEFVWNNIGAHDPMAESVDDMIQDNSLQHLAVHCHDVTVRININSQLQTFTLECAANMNRQHIWNSLVANCTQSLTLLGALLHTENEMEMGNDCVSIITNLRNLQQLSLDFFNVEDEIVHGAGNEEDADGAAVQNL</sequence>
<feature type="domain" description="F-box" evidence="1">
    <location>
        <begin position="1"/>
        <end position="37"/>
    </location>
</feature>
<organism evidence="2 3">
    <name type="scientific">Leptotrombidium deliense</name>
    <dbReference type="NCBI Taxonomy" id="299467"/>
    <lineage>
        <taxon>Eukaryota</taxon>
        <taxon>Metazoa</taxon>
        <taxon>Ecdysozoa</taxon>
        <taxon>Arthropoda</taxon>
        <taxon>Chelicerata</taxon>
        <taxon>Arachnida</taxon>
        <taxon>Acari</taxon>
        <taxon>Acariformes</taxon>
        <taxon>Trombidiformes</taxon>
        <taxon>Prostigmata</taxon>
        <taxon>Anystina</taxon>
        <taxon>Parasitengona</taxon>
        <taxon>Trombiculoidea</taxon>
        <taxon>Trombiculidae</taxon>
        <taxon>Leptotrombidium</taxon>
    </lineage>
</organism>
<dbReference type="AlphaFoldDB" id="A0A443S2Y0"/>
<dbReference type="Pfam" id="PF12937">
    <property type="entry name" value="F-box-like"/>
    <property type="match status" value="1"/>
</dbReference>
<dbReference type="Gene3D" id="1.20.1280.50">
    <property type="match status" value="1"/>
</dbReference>
<protein>
    <recommendedName>
        <fullName evidence="1">F-box domain-containing protein</fullName>
    </recommendedName>
</protein>
<comment type="caution">
    <text evidence="2">The sequence shown here is derived from an EMBL/GenBank/DDBJ whole genome shotgun (WGS) entry which is preliminary data.</text>
</comment>
<dbReference type="InterPro" id="IPR036047">
    <property type="entry name" value="F-box-like_dom_sf"/>
</dbReference>
<evidence type="ECO:0000313" key="3">
    <source>
        <dbReference type="Proteomes" id="UP000288716"/>
    </source>
</evidence>
<evidence type="ECO:0000259" key="1">
    <source>
        <dbReference type="PROSITE" id="PS50181"/>
    </source>
</evidence>
<dbReference type="CDD" id="cd09917">
    <property type="entry name" value="F-box_SF"/>
    <property type="match status" value="1"/>
</dbReference>
<accession>A0A443S2Y0</accession>
<reference evidence="2 3" key="1">
    <citation type="journal article" date="2018" name="Gigascience">
        <title>Genomes of trombidid mites reveal novel predicted allergens and laterally-transferred genes associated with secondary metabolism.</title>
        <authorList>
            <person name="Dong X."/>
            <person name="Chaisiri K."/>
            <person name="Xia D."/>
            <person name="Armstrong S.D."/>
            <person name="Fang Y."/>
            <person name="Donnelly M.J."/>
            <person name="Kadowaki T."/>
            <person name="McGarry J.W."/>
            <person name="Darby A.C."/>
            <person name="Makepeace B.L."/>
        </authorList>
    </citation>
    <scope>NUCLEOTIDE SEQUENCE [LARGE SCALE GENOMIC DNA]</scope>
    <source>
        <strain evidence="2">UoL-UT</strain>
    </source>
</reference>
<gene>
    <name evidence="2" type="ORF">B4U80_11765</name>
</gene>
<dbReference type="VEuPathDB" id="VectorBase:LDEU010209"/>